<name>A0A8K0NP22_9TREE</name>
<evidence type="ECO:0000313" key="3">
    <source>
        <dbReference type="Proteomes" id="UP000812966"/>
    </source>
</evidence>
<accession>A0A8K0NP22</accession>
<keyword evidence="3" id="KW-1185">Reference proteome</keyword>
<dbReference type="Proteomes" id="UP000812966">
    <property type="component" value="Unassembled WGS sequence"/>
</dbReference>
<organism evidence="2 3">
    <name type="scientific">Filobasidium floriforme</name>
    <dbReference type="NCBI Taxonomy" id="5210"/>
    <lineage>
        <taxon>Eukaryota</taxon>
        <taxon>Fungi</taxon>
        <taxon>Dikarya</taxon>
        <taxon>Basidiomycota</taxon>
        <taxon>Agaricomycotina</taxon>
        <taxon>Tremellomycetes</taxon>
        <taxon>Filobasidiales</taxon>
        <taxon>Filobasidiaceae</taxon>
        <taxon>Filobasidium</taxon>
    </lineage>
</organism>
<dbReference type="EMBL" id="JABELV010000126">
    <property type="protein sequence ID" value="KAG7530171.1"/>
    <property type="molecule type" value="Genomic_DNA"/>
</dbReference>
<feature type="compositionally biased region" description="Basic and acidic residues" evidence="1">
    <location>
        <begin position="650"/>
        <end position="663"/>
    </location>
</feature>
<reference evidence="2" key="1">
    <citation type="submission" date="2020-04" db="EMBL/GenBank/DDBJ databases">
        <title>Analysis of mating type loci in Filobasidium floriforme.</title>
        <authorList>
            <person name="Nowrousian M."/>
        </authorList>
    </citation>
    <scope>NUCLEOTIDE SEQUENCE</scope>
    <source>
        <strain evidence="2">CBS 6242</strain>
    </source>
</reference>
<gene>
    <name evidence="2" type="ORF">FFLO_05219</name>
</gene>
<feature type="region of interest" description="Disordered" evidence="1">
    <location>
        <begin position="56"/>
        <end position="76"/>
    </location>
</feature>
<evidence type="ECO:0000313" key="2">
    <source>
        <dbReference type="EMBL" id="KAG7530171.1"/>
    </source>
</evidence>
<protein>
    <submittedName>
        <fullName evidence="2">Uncharacterized protein</fullName>
    </submittedName>
</protein>
<sequence>MTEPSFSINTEWSNNHTVDDQPITFRRQEIPENVYNLAIDTDQQYGSSIDNTYHSSRPESFMTTPEEPVYTHPVTSRESRSWTREYFGTAPPEQRYSSPEAVNPTLQYDPSLSQGIFGNTMRNHWQALAHDQTGPASSIYTAMPPEDVQSYLASTANDTIRTSALSRQVYPIATGAGHHQLQQIEGLPLSAQHWPPTSSVHLDAAMWHPAPTERPLSPQPASCQSSRLIQPSIQALGKRKRVERSGVIKEGTYRFHDDTPVDFDHNGYHGMSPASDVGTTRTASFSGMSTYQNRMGLGYQEGASLNKVIDSDTGGSQAINRSLECNGKIGFCDLQHHWVVRPFEKNELLVADFLSQVLSSQPLGWHIYWITPTAFAPDWWPRIDRLSNIVHSERQQLYQFLSCFRTHNLDIHQHGTCAIARDEIEVAKGRHKSFKKNALLHTFQNETEQDLTDLAKTAELILNKHGIAWKTSGIASDFPTAHPARYPLTQSDFQSSLSGISSVQTSGMARDCSSILPSSLGHGLISYSTEKMTFDVYGSNQVNNIAVKKRPRIALAAPLEYTQLAPSKPIMGKQCGGELLACSYRRQEPVQLLTGKHLELFKLIYAGQTVGKEIDWNVFAPEFRGMGKGGSRSLGHLVQDHLPDTSSPRDMSDSPRPVTEERS</sequence>
<evidence type="ECO:0000256" key="1">
    <source>
        <dbReference type="SAM" id="MobiDB-lite"/>
    </source>
</evidence>
<feature type="region of interest" description="Disordered" evidence="1">
    <location>
        <begin position="630"/>
        <end position="663"/>
    </location>
</feature>
<proteinExistence type="predicted"/>
<dbReference type="AlphaFoldDB" id="A0A8K0NP22"/>
<comment type="caution">
    <text evidence="2">The sequence shown here is derived from an EMBL/GenBank/DDBJ whole genome shotgun (WGS) entry which is preliminary data.</text>
</comment>